<dbReference type="EMBL" id="CP021112">
    <property type="protein sequence ID" value="ARQ02305.1"/>
    <property type="molecule type" value="Genomic_DNA"/>
</dbReference>
<keyword evidence="2" id="KW-1185">Reference proteome</keyword>
<dbReference type="KEGG" id="psin:CAK95_26790"/>
<evidence type="ECO:0000313" key="1">
    <source>
        <dbReference type="EMBL" id="ARQ02305.1"/>
    </source>
</evidence>
<reference evidence="1 2" key="1">
    <citation type="submission" date="2017-05" db="EMBL/GenBank/DDBJ databases">
        <title>Full genome sequence of Pseudorhodoplanes sinuspersici.</title>
        <authorList>
            <person name="Dastgheib S.M.M."/>
            <person name="Shavandi M."/>
            <person name="Tirandaz H."/>
        </authorList>
    </citation>
    <scope>NUCLEOTIDE SEQUENCE [LARGE SCALE GENOMIC DNA]</scope>
    <source>
        <strain evidence="1 2">RIPI110</strain>
    </source>
</reference>
<gene>
    <name evidence="1" type="ORF">CAK95_26790</name>
</gene>
<evidence type="ECO:0000313" key="2">
    <source>
        <dbReference type="Proteomes" id="UP000194137"/>
    </source>
</evidence>
<organism evidence="1 2">
    <name type="scientific">Pseudorhodoplanes sinuspersici</name>
    <dbReference type="NCBI Taxonomy" id="1235591"/>
    <lineage>
        <taxon>Bacteria</taxon>
        <taxon>Pseudomonadati</taxon>
        <taxon>Pseudomonadota</taxon>
        <taxon>Alphaproteobacteria</taxon>
        <taxon>Hyphomicrobiales</taxon>
        <taxon>Pseudorhodoplanes</taxon>
    </lineage>
</organism>
<dbReference type="OrthoDB" id="9987171at2"/>
<sequence>MADLDRTTAKALVEAGYMPLSVYIQMFGATAEHEIDAPLVPDLENNQIGPLGTPSRVNHH</sequence>
<dbReference type="RefSeq" id="WP_086090736.1">
    <property type="nucleotide sequence ID" value="NZ_CP021112.1"/>
</dbReference>
<name>A0A1W6ZZX6_9HYPH</name>
<proteinExistence type="predicted"/>
<dbReference type="Proteomes" id="UP000194137">
    <property type="component" value="Chromosome"/>
</dbReference>
<accession>A0A1W6ZZX6</accession>
<protein>
    <submittedName>
        <fullName evidence="1">Uncharacterized protein</fullName>
    </submittedName>
</protein>
<dbReference type="AlphaFoldDB" id="A0A1W6ZZX6"/>